<protein>
    <recommendedName>
        <fullName evidence="4">PLAT domain-containing protein</fullName>
    </recommendedName>
</protein>
<keyword evidence="3" id="KW-1185">Reference proteome</keyword>
<feature type="compositionally biased region" description="Gly residues" evidence="1">
    <location>
        <begin position="13"/>
        <end position="22"/>
    </location>
</feature>
<name>A0ABN2WVY9_9ACTN</name>
<feature type="compositionally biased region" description="Low complexity" evidence="1">
    <location>
        <begin position="29"/>
        <end position="44"/>
    </location>
</feature>
<evidence type="ECO:0000313" key="3">
    <source>
        <dbReference type="Proteomes" id="UP001501161"/>
    </source>
</evidence>
<proteinExistence type="predicted"/>
<dbReference type="EMBL" id="BAAAMQ010000008">
    <property type="protein sequence ID" value="GAA2099835.1"/>
    <property type="molecule type" value="Genomic_DNA"/>
</dbReference>
<accession>A0ABN2WVY9</accession>
<dbReference type="Proteomes" id="UP001501161">
    <property type="component" value="Unassembled WGS sequence"/>
</dbReference>
<evidence type="ECO:0000313" key="2">
    <source>
        <dbReference type="EMBL" id="GAA2099835.1"/>
    </source>
</evidence>
<reference evidence="2 3" key="1">
    <citation type="journal article" date="2019" name="Int. J. Syst. Evol. Microbiol.">
        <title>The Global Catalogue of Microorganisms (GCM) 10K type strain sequencing project: providing services to taxonomists for standard genome sequencing and annotation.</title>
        <authorList>
            <consortium name="The Broad Institute Genomics Platform"/>
            <consortium name="The Broad Institute Genome Sequencing Center for Infectious Disease"/>
            <person name="Wu L."/>
            <person name="Ma J."/>
        </authorList>
    </citation>
    <scope>NUCLEOTIDE SEQUENCE [LARGE SCALE GENOMIC DNA]</scope>
    <source>
        <strain evidence="2 3">JCM 13813</strain>
    </source>
</reference>
<feature type="region of interest" description="Disordered" evidence="1">
    <location>
        <begin position="1"/>
        <end position="44"/>
    </location>
</feature>
<organism evidence="2 3">
    <name type="scientific">Nocardioides furvisabuli</name>
    <dbReference type="NCBI Taxonomy" id="375542"/>
    <lineage>
        <taxon>Bacteria</taxon>
        <taxon>Bacillati</taxon>
        <taxon>Actinomycetota</taxon>
        <taxon>Actinomycetes</taxon>
        <taxon>Propionibacteriales</taxon>
        <taxon>Nocardioidaceae</taxon>
        <taxon>Nocardioides</taxon>
    </lineage>
</organism>
<evidence type="ECO:0008006" key="4">
    <source>
        <dbReference type="Google" id="ProtNLM"/>
    </source>
</evidence>
<comment type="caution">
    <text evidence="2">The sequence shown here is derived from an EMBL/GenBank/DDBJ whole genome shotgun (WGS) entry which is preliminary data.</text>
</comment>
<evidence type="ECO:0000256" key="1">
    <source>
        <dbReference type="SAM" id="MobiDB-lite"/>
    </source>
</evidence>
<sequence length="281" mass="29759">MSPATAIRTGRRTGSGGGAGGDGRAEPVAEGAEAGDGSAGASWGVHAAEASTAASPAASIAPRRRTPRMRAPVMAPSCHWEPIHPLRWVERAGGWCHSGVMRSRTALTAVCAVVLASLVAAPAQAEYYSTSDPADANRSLTDIRAVRAKHGAANVVVKVRFQDLTRSSAAGLSVFIDTDRGERGAEYVLSSGLNDGTDYVLTTAAGWRGTAERVECDYEATYNWGIRNSVRVRIDRECLQRPSAVRVSVKMADPTDGSTRVVDWSPERRRWSLPIESGLGA</sequence>
<gene>
    <name evidence="2" type="ORF">GCM10009726_09530</name>
</gene>